<dbReference type="EMBL" id="CP023694">
    <property type="protein sequence ID" value="QEV30008.1"/>
    <property type="molecule type" value="Genomic_DNA"/>
</dbReference>
<reference evidence="1 2" key="1">
    <citation type="submission" date="2017-09" db="EMBL/GenBank/DDBJ databases">
        <authorList>
            <person name="Lee N."/>
            <person name="Cho B.-K."/>
        </authorList>
    </citation>
    <scope>NUCLEOTIDE SEQUENCE [LARGE SCALE GENOMIC DNA]</scope>
    <source>
        <strain evidence="1 2">ATCC 13740</strain>
    </source>
</reference>
<protein>
    <submittedName>
        <fullName evidence="1">DUF4259 domain-containing protein</fullName>
    </submittedName>
</protein>
<dbReference type="InterPro" id="IPR025355">
    <property type="entry name" value="DUF4259"/>
</dbReference>
<dbReference type="KEGG" id="scoe:CP976_41965"/>
<dbReference type="Proteomes" id="UP000326598">
    <property type="component" value="Chromosome"/>
</dbReference>
<name>A0A5J6ID59_STRC4</name>
<evidence type="ECO:0000313" key="1">
    <source>
        <dbReference type="EMBL" id="QEV30008.1"/>
    </source>
</evidence>
<sequence>MARRLGRGAVPRRVVEARDGTWGIGPFDSDLAADFVDGLEGLAPQQVINVLEQAFQRVANAVSGATNDS</sequence>
<dbReference type="AlphaFoldDB" id="A0A5J6ID59"/>
<gene>
    <name evidence="1" type="ORF">CP976_41965</name>
</gene>
<proteinExistence type="predicted"/>
<evidence type="ECO:0000313" key="2">
    <source>
        <dbReference type="Proteomes" id="UP000326598"/>
    </source>
</evidence>
<accession>A0A5J6ID59</accession>
<dbReference type="Pfam" id="PF14078">
    <property type="entry name" value="DUF4259"/>
    <property type="match status" value="1"/>
</dbReference>
<organism evidence="1 2">
    <name type="scientific">Streptomyces coeruleorubidus</name>
    <dbReference type="NCBI Taxonomy" id="116188"/>
    <lineage>
        <taxon>Bacteria</taxon>
        <taxon>Bacillati</taxon>
        <taxon>Actinomycetota</taxon>
        <taxon>Actinomycetes</taxon>
        <taxon>Kitasatosporales</taxon>
        <taxon>Streptomycetaceae</taxon>
        <taxon>Streptomyces</taxon>
    </lineage>
</organism>